<protein>
    <recommendedName>
        <fullName evidence="5">DUF4252 domain-containing protein</fullName>
    </recommendedName>
</protein>
<dbReference type="AlphaFoldDB" id="A0A1M5Y5C3"/>
<accession>A0A1M5Y5C3</accession>
<dbReference type="RefSeq" id="WP_072982562.1">
    <property type="nucleotide sequence ID" value="NZ_FQXT01000003.1"/>
</dbReference>
<proteinExistence type="predicted"/>
<keyword evidence="4" id="KW-1185">Reference proteome</keyword>
<evidence type="ECO:0000313" key="1">
    <source>
        <dbReference type="EMBL" id="RXG30475.1"/>
    </source>
</evidence>
<dbReference type="Proteomes" id="UP000184240">
    <property type="component" value="Unassembled WGS sequence"/>
</dbReference>
<dbReference type="InterPro" id="IPR025348">
    <property type="entry name" value="DUF4252"/>
</dbReference>
<reference evidence="1 4" key="3">
    <citation type="submission" date="2018-07" db="EMBL/GenBank/DDBJ databases">
        <title>Leeuwenhoekiella genomics.</title>
        <authorList>
            <person name="Tahon G."/>
            <person name="Willems A."/>
        </authorList>
    </citation>
    <scope>NUCLEOTIDE SEQUENCE [LARGE SCALE GENOMIC DNA]</scope>
    <source>
        <strain evidence="1 4">LMG 24856</strain>
    </source>
</reference>
<dbReference type="Proteomes" id="UP000290037">
    <property type="component" value="Unassembled WGS sequence"/>
</dbReference>
<evidence type="ECO:0000313" key="3">
    <source>
        <dbReference type="Proteomes" id="UP000184240"/>
    </source>
</evidence>
<evidence type="ECO:0000313" key="2">
    <source>
        <dbReference type="EMBL" id="SHI07004.1"/>
    </source>
</evidence>
<dbReference type="EMBL" id="QOVN01000002">
    <property type="protein sequence ID" value="RXG30475.1"/>
    <property type="molecule type" value="Genomic_DNA"/>
</dbReference>
<reference evidence="2" key="1">
    <citation type="submission" date="2016-11" db="EMBL/GenBank/DDBJ databases">
        <authorList>
            <person name="Jaros S."/>
            <person name="Januszkiewicz K."/>
            <person name="Wedrychowicz H."/>
        </authorList>
    </citation>
    <scope>NUCLEOTIDE SEQUENCE [LARGE SCALE GENOMIC DNA]</scope>
    <source>
        <strain evidence="2">DSM 19859</strain>
    </source>
</reference>
<evidence type="ECO:0000313" key="4">
    <source>
        <dbReference type="Proteomes" id="UP000290037"/>
    </source>
</evidence>
<dbReference type="STRING" id="573501.SAMN04487999_1931"/>
<reference evidence="3" key="2">
    <citation type="submission" date="2016-11" db="EMBL/GenBank/DDBJ databases">
        <authorList>
            <person name="Varghese N."/>
            <person name="Submissions S."/>
        </authorList>
    </citation>
    <scope>NUCLEOTIDE SEQUENCE [LARGE SCALE GENOMIC DNA]</scope>
    <source>
        <strain evidence="3">DSM 19859</strain>
    </source>
</reference>
<sequence length="178" mass="19966">MKLFKFSLLFVVVATLMSCNNQQSLQEYYIDSKENDDFIMVDLPTSLISPKSETLSPEQKKVIASVKKINLLAYSLKDTAFYTSETGKVKAILKGDHYDELMKLGSTEQRMRIFIKGDEDAIDEVVVFAQDNNKGFVLARVLGDDMNVADMVRFAETMDTSSAGLNTGQFEGIMDVFN</sequence>
<dbReference type="EMBL" id="FQXT01000003">
    <property type="protein sequence ID" value="SHI07004.1"/>
    <property type="molecule type" value="Genomic_DNA"/>
</dbReference>
<name>A0A1M5Y5C3_9FLAO</name>
<dbReference type="Pfam" id="PF14060">
    <property type="entry name" value="DUF4252"/>
    <property type="match status" value="1"/>
</dbReference>
<dbReference type="OrthoDB" id="1143555at2"/>
<organism evidence="2 3">
    <name type="scientific">Leeuwenhoekiella palythoae</name>
    <dbReference type="NCBI Taxonomy" id="573501"/>
    <lineage>
        <taxon>Bacteria</taxon>
        <taxon>Pseudomonadati</taxon>
        <taxon>Bacteroidota</taxon>
        <taxon>Flavobacteriia</taxon>
        <taxon>Flavobacteriales</taxon>
        <taxon>Flavobacteriaceae</taxon>
        <taxon>Leeuwenhoekiella</taxon>
    </lineage>
</organism>
<dbReference type="PROSITE" id="PS51257">
    <property type="entry name" value="PROKAR_LIPOPROTEIN"/>
    <property type="match status" value="1"/>
</dbReference>
<gene>
    <name evidence="1" type="ORF">DSM01_1225</name>
    <name evidence="2" type="ORF">SAMN04487999_1931</name>
</gene>
<evidence type="ECO:0008006" key="5">
    <source>
        <dbReference type="Google" id="ProtNLM"/>
    </source>
</evidence>